<feature type="region of interest" description="Disordered" evidence="1">
    <location>
        <begin position="146"/>
        <end position="209"/>
    </location>
</feature>
<dbReference type="EMBL" id="REGW02000001">
    <property type="protein sequence ID" value="KAE8301057.1"/>
    <property type="molecule type" value="Genomic_DNA"/>
</dbReference>
<proteinExistence type="predicted"/>
<dbReference type="Proteomes" id="UP000424527">
    <property type="component" value="Unassembled WGS sequence"/>
</dbReference>
<gene>
    <name evidence="2" type="ORF">D5F01_LYC01210</name>
</gene>
<keyword evidence="3" id="KW-1185">Reference proteome</keyword>
<evidence type="ECO:0000313" key="2">
    <source>
        <dbReference type="EMBL" id="KAE8301057.1"/>
    </source>
</evidence>
<evidence type="ECO:0000313" key="3">
    <source>
        <dbReference type="Proteomes" id="UP000424527"/>
    </source>
</evidence>
<accession>A0A6G0JBS8</accession>
<protein>
    <submittedName>
        <fullName evidence="2">Uncharacterized protein</fullName>
    </submittedName>
</protein>
<evidence type="ECO:0000256" key="1">
    <source>
        <dbReference type="SAM" id="MobiDB-lite"/>
    </source>
</evidence>
<name>A0A6G0JBS8_LARCR</name>
<dbReference type="AlphaFoldDB" id="A0A6G0JBS8"/>
<comment type="caution">
    <text evidence="2">The sequence shown here is derived from an EMBL/GenBank/DDBJ whole genome shotgun (WGS) entry which is preliminary data.</text>
</comment>
<reference evidence="2 3" key="1">
    <citation type="submission" date="2019-07" db="EMBL/GenBank/DDBJ databases">
        <title>Chromosome genome assembly for large yellow croaker.</title>
        <authorList>
            <person name="Xiao S."/>
        </authorList>
    </citation>
    <scope>NUCLEOTIDE SEQUENCE [LARGE SCALE GENOMIC DNA]</scope>
    <source>
        <strain evidence="2">JMULYC20181020</strain>
        <tissue evidence="2">Muscle</tissue>
    </source>
</reference>
<sequence>MGNGHIDSVEVGTGTGRSPLGYSTDVIQRNTLQSGPRCEDTPGGMTFHWEDPKAPEPVCMSYGINNPMREPLFGQGTALPVPPRTDKQSIRLTKTSMYCFRARTGQRKVALGGSSSTLDSGAKATKLSSPTRFTAVTARRKAVLQDSHLRSACSRGSNGGEHRASRMTGRSQEGTRTAGGGRNRRTPLRNHPPVERRKPYSPRPEGSHQ</sequence>
<feature type="region of interest" description="Disordered" evidence="1">
    <location>
        <begin position="1"/>
        <end position="22"/>
    </location>
</feature>
<organism evidence="2 3">
    <name type="scientific">Larimichthys crocea</name>
    <name type="common">Large yellow croaker</name>
    <name type="synonym">Pseudosciaena crocea</name>
    <dbReference type="NCBI Taxonomy" id="215358"/>
    <lineage>
        <taxon>Eukaryota</taxon>
        <taxon>Metazoa</taxon>
        <taxon>Chordata</taxon>
        <taxon>Craniata</taxon>
        <taxon>Vertebrata</taxon>
        <taxon>Euteleostomi</taxon>
        <taxon>Actinopterygii</taxon>
        <taxon>Neopterygii</taxon>
        <taxon>Teleostei</taxon>
        <taxon>Neoteleostei</taxon>
        <taxon>Acanthomorphata</taxon>
        <taxon>Eupercaria</taxon>
        <taxon>Sciaenidae</taxon>
        <taxon>Larimichthys</taxon>
    </lineage>
</organism>